<accession>A0A0D8XG11</accession>
<protein>
    <submittedName>
        <fullName evidence="2">Uncharacterized protein</fullName>
    </submittedName>
</protein>
<dbReference type="Proteomes" id="UP000053766">
    <property type="component" value="Unassembled WGS sequence"/>
</dbReference>
<organism evidence="2 3">
    <name type="scientific">Dictyocaulus viviparus</name>
    <name type="common">Bovine lungworm</name>
    <dbReference type="NCBI Taxonomy" id="29172"/>
    <lineage>
        <taxon>Eukaryota</taxon>
        <taxon>Metazoa</taxon>
        <taxon>Ecdysozoa</taxon>
        <taxon>Nematoda</taxon>
        <taxon>Chromadorea</taxon>
        <taxon>Rhabditida</taxon>
        <taxon>Rhabditina</taxon>
        <taxon>Rhabditomorpha</taxon>
        <taxon>Strongyloidea</taxon>
        <taxon>Metastrongylidae</taxon>
        <taxon>Dictyocaulus</taxon>
    </lineage>
</organism>
<feature type="region of interest" description="Disordered" evidence="1">
    <location>
        <begin position="20"/>
        <end position="68"/>
    </location>
</feature>
<feature type="compositionally biased region" description="Acidic residues" evidence="1">
    <location>
        <begin position="59"/>
        <end position="68"/>
    </location>
</feature>
<evidence type="ECO:0000313" key="2">
    <source>
        <dbReference type="EMBL" id="KJH43538.1"/>
    </source>
</evidence>
<name>A0A0D8XG11_DICVI</name>
<proteinExistence type="predicted"/>
<reference evidence="3" key="2">
    <citation type="journal article" date="2016" name="Sci. Rep.">
        <title>Dictyocaulus viviparus genome, variome and transcriptome elucidate lungworm biology and support future intervention.</title>
        <authorList>
            <person name="McNulty S.N."/>
            <person name="Strube C."/>
            <person name="Rosa B.A."/>
            <person name="Martin J.C."/>
            <person name="Tyagi R."/>
            <person name="Choi Y.J."/>
            <person name="Wang Q."/>
            <person name="Hallsworth Pepin K."/>
            <person name="Zhang X."/>
            <person name="Ozersky P."/>
            <person name="Wilson R.K."/>
            <person name="Sternberg P.W."/>
            <person name="Gasser R.B."/>
            <person name="Mitreva M."/>
        </authorList>
    </citation>
    <scope>NUCLEOTIDE SEQUENCE [LARGE SCALE GENOMIC DNA]</scope>
    <source>
        <strain evidence="3">HannoverDv2000</strain>
    </source>
</reference>
<sequence>MDSAAFSFNCCNVLRQTSGVSVSNRTPSLTSSSRDMNVDRRRCPIKSQLKKEKNAGSFDDTEEEKTMD</sequence>
<reference evidence="2 3" key="1">
    <citation type="submission" date="2013-11" db="EMBL/GenBank/DDBJ databases">
        <title>Draft genome of the bovine lungworm Dictyocaulus viviparus.</title>
        <authorList>
            <person name="Mitreva M."/>
        </authorList>
    </citation>
    <scope>NUCLEOTIDE SEQUENCE [LARGE SCALE GENOMIC DNA]</scope>
    <source>
        <strain evidence="2 3">HannoverDv2000</strain>
    </source>
</reference>
<gene>
    <name evidence="2" type="ORF">DICVIV_10449</name>
</gene>
<dbReference type="AlphaFoldDB" id="A0A0D8XG11"/>
<keyword evidence="3" id="KW-1185">Reference proteome</keyword>
<feature type="compositionally biased region" description="Polar residues" evidence="1">
    <location>
        <begin position="20"/>
        <end position="35"/>
    </location>
</feature>
<evidence type="ECO:0000256" key="1">
    <source>
        <dbReference type="SAM" id="MobiDB-lite"/>
    </source>
</evidence>
<dbReference type="EMBL" id="KN716550">
    <property type="protein sequence ID" value="KJH43538.1"/>
    <property type="molecule type" value="Genomic_DNA"/>
</dbReference>
<evidence type="ECO:0000313" key="3">
    <source>
        <dbReference type="Proteomes" id="UP000053766"/>
    </source>
</evidence>